<comment type="caution">
    <text evidence="3">The sequence shown here is derived from an EMBL/GenBank/DDBJ whole genome shotgun (WGS) entry which is preliminary data.</text>
</comment>
<dbReference type="GO" id="GO:0000160">
    <property type="term" value="P:phosphorelay signal transduction system"/>
    <property type="evidence" value="ECO:0007669"/>
    <property type="project" value="InterPro"/>
</dbReference>
<reference evidence="3" key="1">
    <citation type="journal article" date="2014" name="Int. J. Syst. Evol. Microbiol.">
        <title>Complete genome sequence of Corynebacterium casei LMG S-19264T (=DSM 44701T), isolated from a smear-ripened cheese.</title>
        <authorList>
            <consortium name="US DOE Joint Genome Institute (JGI-PGF)"/>
            <person name="Walter F."/>
            <person name="Albersmeier A."/>
            <person name="Kalinowski J."/>
            <person name="Ruckert C."/>
        </authorList>
    </citation>
    <scope>NUCLEOTIDE SEQUENCE</scope>
    <source>
        <strain evidence="3">KCTC 23714</strain>
    </source>
</reference>
<evidence type="ECO:0000313" key="3">
    <source>
        <dbReference type="EMBL" id="GGW42667.1"/>
    </source>
</evidence>
<accession>A0A918MNU2</accession>
<feature type="domain" description="Response regulatory" evidence="2">
    <location>
        <begin position="8"/>
        <end position="116"/>
    </location>
</feature>
<dbReference type="Proteomes" id="UP000628984">
    <property type="component" value="Unassembled WGS sequence"/>
</dbReference>
<evidence type="ECO:0000259" key="2">
    <source>
        <dbReference type="PROSITE" id="PS50110"/>
    </source>
</evidence>
<dbReference type="InterPro" id="IPR001789">
    <property type="entry name" value="Sig_transdc_resp-reg_receiver"/>
</dbReference>
<protein>
    <submittedName>
        <fullName evidence="3">Response regulator</fullName>
    </submittedName>
</protein>
<gene>
    <name evidence="3" type="ORF">GCM10011452_33670</name>
</gene>
<evidence type="ECO:0000313" key="4">
    <source>
        <dbReference type="Proteomes" id="UP000628984"/>
    </source>
</evidence>
<evidence type="ECO:0000256" key="1">
    <source>
        <dbReference type="PROSITE-ProRule" id="PRU00169"/>
    </source>
</evidence>
<dbReference type="SUPFAM" id="SSF52172">
    <property type="entry name" value="CheY-like"/>
    <property type="match status" value="1"/>
</dbReference>
<dbReference type="PROSITE" id="PS50110">
    <property type="entry name" value="RESPONSE_REGULATORY"/>
    <property type="match status" value="1"/>
</dbReference>
<reference evidence="3" key="2">
    <citation type="submission" date="2020-09" db="EMBL/GenBank/DDBJ databases">
        <authorList>
            <person name="Sun Q."/>
            <person name="Kim S."/>
        </authorList>
    </citation>
    <scope>NUCLEOTIDE SEQUENCE</scope>
    <source>
        <strain evidence="3">KCTC 23714</strain>
    </source>
</reference>
<dbReference type="RefSeq" id="WP_189635050.1">
    <property type="nucleotide sequence ID" value="NZ_BMYQ01000015.1"/>
</dbReference>
<proteinExistence type="predicted"/>
<dbReference type="InterPro" id="IPR011006">
    <property type="entry name" value="CheY-like_superfamily"/>
</dbReference>
<sequence>MQQLAGRRILIAEDNLLSAQQLAEHFRSARAIVLGPCLTLAAAERQAPGADLAILGLDLRGEQVFDLADQLRRSRVPFVFYSALDLSQIPLRFADVHRLEKPVAGNETLEVVLQELGRAELTIEAMLPWLRLSARLMMADANAADRLVEAALQLALDHPRPLSQVSSVAAWLHALMAQALQDRGRDLLN</sequence>
<dbReference type="Gene3D" id="3.40.50.2300">
    <property type="match status" value="1"/>
</dbReference>
<comment type="caution">
    <text evidence="1">Lacks conserved residue(s) required for the propagation of feature annotation.</text>
</comment>
<dbReference type="EMBL" id="BMYQ01000015">
    <property type="protein sequence ID" value="GGW42667.1"/>
    <property type="molecule type" value="Genomic_DNA"/>
</dbReference>
<dbReference type="AlphaFoldDB" id="A0A918MNU2"/>
<organism evidence="3 4">
    <name type="scientific">Gemmobacter lanyuensis</name>
    <dbReference type="NCBI Taxonomy" id="1054497"/>
    <lineage>
        <taxon>Bacteria</taxon>
        <taxon>Pseudomonadati</taxon>
        <taxon>Pseudomonadota</taxon>
        <taxon>Alphaproteobacteria</taxon>
        <taxon>Rhodobacterales</taxon>
        <taxon>Paracoccaceae</taxon>
        <taxon>Gemmobacter</taxon>
    </lineage>
</organism>
<keyword evidence="4" id="KW-1185">Reference proteome</keyword>
<name>A0A918MNU2_9RHOB</name>